<gene>
    <name evidence="2" type="ORF">GCM10008939_33730</name>
</gene>
<name>A0A917PQ17_9DEIO</name>
<feature type="compositionally biased region" description="Polar residues" evidence="1">
    <location>
        <begin position="10"/>
        <end position="41"/>
    </location>
</feature>
<dbReference type="Proteomes" id="UP000635726">
    <property type="component" value="Unassembled WGS sequence"/>
</dbReference>
<organism evidence="2 3">
    <name type="scientific">Deinococcus aquiradiocola</name>
    <dbReference type="NCBI Taxonomy" id="393059"/>
    <lineage>
        <taxon>Bacteria</taxon>
        <taxon>Thermotogati</taxon>
        <taxon>Deinococcota</taxon>
        <taxon>Deinococci</taxon>
        <taxon>Deinococcales</taxon>
        <taxon>Deinococcaceae</taxon>
        <taxon>Deinococcus</taxon>
    </lineage>
</organism>
<feature type="region of interest" description="Disordered" evidence="1">
    <location>
        <begin position="1"/>
        <end position="46"/>
    </location>
</feature>
<comment type="caution">
    <text evidence="2">The sequence shown here is derived from an EMBL/GenBank/DDBJ whole genome shotgun (WGS) entry which is preliminary data.</text>
</comment>
<keyword evidence="3" id="KW-1185">Reference proteome</keyword>
<dbReference type="AlphaFoldDB" id="A0A917PQ17"/>
<evidence type="ECO:0000313" key="3">
    <source>
        <dbReference type="Proteomes" id="UP000635726"/>
    </source>
</evidence>
<evidence type="ECO:0000313" key="2">
    <source>
        <dbReference type="EMBL" id="GGJ86970.1"/>
    </source>
</evidence>
<reference evidence="2" key="2">
    <citation type="submission" date="2020-09" db="EMBL/GenBank/DDBJ databases">
        <authorList>
            <person name="Sun Q."/>
            <person name="Ohkuma M."/>
        </authorList>
    </citation>
    <scope>NUCLEOTIDE SEQUENCE</scope>
    <source>
        <strain evidence="2">JCM 14371</strain>
    </source>
</reference>
<protein>
    <submittedName>
        <fullName evidence="2">Uncharacterized protein</fullName>
    </submittedName>
</protein>
<evidence type="ECO:0000256" key="1">
    <source>
        <dbReference type="SAM" id="MobiDB-lite"/>
    </source>
</evidence>
<accession>A0A917PQ17</accession>
<proteinExistence type="predicted"/>
<dbReference type="EMBL" id="BMOE01000017">
    <property type="protein sequence ID" value="GGJ86970.1"/>
    <property type="molecule type" value="Genomic_DNA"/>
</dbReference>
<sequence>MHRTGDTGVASDQTVDTVLTDRQSNSYDEQNMRNGPSTDRPSMSHPCIYRLPGTVLPGQDGMNMERLERDLGWCFMEDFEWSDLEERWDQPA</sequence>
<reference evidence="2" key="1">
    <citation type="journal article" date="2014" name="Int. J. Syst. Evol. Microbiol.">
        <title>Complete genome sequence of Corynebacterium casei LMG S-19264T (=DSM 44701T), isolated from a smear-ripened cheese.</title>
        <authorList>
            <consortium name="US DOE Joint Genome Institute (JGI-PGF)"/>
            <person name="Walter F."/>
            <person name="Albersmeier A."/>
            <person name="Kalinowski J."/>
            <person name="Ruckert C."/>
        </authorList>
    </citation>
    <scope>NUCLEOTIDE SEQUENCE</scope>
    <source>
        <strain evidence="2">JCM 14371</strain>
    </source>
</reference>